<accession>A0A9N8EEP5</accession>
<feature type="signal peptide" evidence="1">
    <location>
        <begin position="1"/>
        <end position="23"/>
    </location>
</feature>
<gene>
    <name evidence="2" type="ORF">SEMRO_1043_G234790.1</name>
</gene>
<reference evidence="2" key="1">
    <citation type="submission" date="2020-06" db="EMBL/GenBank/DDBJ databases">
        <authorList>
            <consortium name="Plant Systems Biology data submission"/>
        </authorList>
    </citation>
    <scope>NUCLEOTIDE SEQUENCE</scope>
    <source>
        <strain evidence="2">D6</strain>
    </source>
</reference>
<name>A0A9N8EEP5_9STRA</name>
<evidence type="ECO:0000313" key="2">
    <source>
        <dbReference type="EMBL" id="CAB9519752.1"/>
    </source>
</evidence>
<protein>
    <submittedName>
        <fullName evidence="2">Uncharacterized protein</fullName>
    </submittedName>
</protein>
<sequence>MTRRVCVLLGLVVLLHCAFVTFGSDEEYIPPEEGWTDGELRCLNDMEDADGTYDHVLNHHEYMVFADEMANRLFDMTDALDEETEWELRELFDILVLQNPSSEMYGVDIFGSAYGATRVINEKQEKFLKRVCRDTEKALKKIGPDSPDE</sequence>
<organism evidence="2 3">
    <name type="scientific">Seminavis robusta</name>
    <dbReference type="NCBI Taxonomy" id="568900"/>
    <lineage>
        <taxon>Eukaryota</taxon>
        <taxon>Sar</taxon>
        <taxon>Stramenopiles</taxon>
        <taxon>Ochrophyta</taxon>
        <taxon>Bacillariophyta</taxon>
        <taxon>Bacillariophyceae</taxon>
        <taxon>Bacillariophycidae</taxon>
        <taxon>Naviculales</taxon>
        <taxon>Naviculaceae</taxon>
        <taxon>Seminavis</taxon>
    </lineage>
</organism>
<proteinExistence type="predicted"/>
<dbReference type="AlphaFoldDB" id="A0A9N8EEP5"/>
<evidence type="ECO:0000313" key="3">
    <source>
        <dbReference type="Proteomes" id="UP001153069"/>
    </source>
</evidence>
<dbReference type="Proteomes" id="UP001153069">
    <property type="component" value="Unassembled WGS sequence"/>
</dbReference>
<evidence type="ECO:0000256" key="1">
    <source>
        <dbReference type="SAM" id="SignalP"/>
    </source>
</evidence>
<feature type="chain" id="PRO_5040270898" evidence="1">
    <location>
        <begin position="24"/>
        <end position="149"/>
    </location>
</feature>
<keyword evidence="1" id="KW-0732">Signal</keyword>
<comment type="caution">
    <text evidence="2">The sequence shown here is derived from an EMBL/GenBank/DDBJ whole genome shotgun (WGS) entry which is preliminary data.</text>
</comment>
<keyword evidence="3" id="KW-1185">Reference proteome</keyword>
<dbReference type="EMBL" id="CAICTM010001041">
    <property type="protein sequence ID" value="CAB9519752.1"/>
    <property type="molecule type" value="Genomic_DNA"/>
</dbReference>